<keyword evidence="2" id="KW-1003">Cell membrane</keyword>
<evidence type="ECO:0000256" key="6">
    <source>
        <dbReference type="SAM" id="Phobius"/>
    </source>
</evidence>
<protein>
    <submittedName>
        <fullName evidence="7">Flagella biosynthesis protein FliZ</fullName>
    </submittedName>
</protein>
<dbReference type="Pfam" id="PF04347">
    <property type="entry name" value="FliO"/>
    <property type="match status" value="1"/>
</dbReference>
<evidence type="ECO:0000256" key="5">
    <source>
        <dbReference type="ARBA" id="ARBA00023136"/>
    </source>
</evidence>
<dbReference type="Proteomes" id="UP000254060">
    <property type="component" value="Unassembled WGS sequence"/>
</dbReference>
<gene>
    <name evidence="7" type="ORF">NCTC13163_01825</name>
</gene>
<dbReference type="InterPro" id="IPR022781">
    <property type="entry name" value="Flagellar_biosynth_FliO"/>
</dbReference>
<dbReference type="GO" id="GO:0016020">
    <property type="term" value="C:membrane"/>
    <property type="evidence" value="ECO:0007669"/>
    <property type="project" value="InterPro"/>
</dbReference>
<dbReference type="AlphaFoldDB" id="A0A377FV64"/>
<keyword evidence="5 6" id="KW-0472">Membrane</keyword>
<accession>A0A377FV64</accession>
<evidence type="ECO:0000256" key="4">
    <source>
        <dbReference type="ARBA" id="ARBA00022989"/>
    </source>
</evidence>
<dbReference type="OrthoDB" id="2376965at2"/>
<dbReference type="GO" id="GO:0044781">
    <property type="term" value="P:bacterial-type flagellum organization"/>
    <property type="evidence" value="ECO:0007669"/>
    <property type="project" value="InterPro"/>
</dbReference>
<name>A0A377FV64_9BACL</name>
<evidence type="ECO:0000256" key="3">
    <source>
        <dbReference type="ARBA" id="ARBA00022692"/>
    </source>
</evidence>
<sequence length="165" mass="18163">MNKWWLIILLVVGLYGPATVEAATVEKQFEQQQEQTETPKTESTTVSTIGTLVKVILSLVVVIGGFIVLMRWLSARTQGVKTAQHMKHLGGVPLGKDRSVQLVKLGDQVYVLGVGESIQLIDRVESDTLDEEVTENLPVTGSNGSAFLDTFKQQLSQIEQARKNQ</sequence>
<keyword evidence="3 6" id="KW-0812">Transmembrane</keyword>
<evidence type="ECO:0000256" key="1">
    <source>
        <dbReference type="ARBA" id="ARBA00004236"/>
    </source>
</evidence>
<evidence type="ECO:0000313" key="8">
    <source>
        <dbReference type="Proteomes" id="UP000254060"/>
    </source>
</evidence>
<keyword evidence="7" id="KW-0969">Cilium</keyword>
<proteinExistence type="predicted"/>
<comment type="subcellular location">
    <subcellularLocation>
        <location evidence="1">Cell membrane</location>
    </subcellularLocation>
</comment>
<keyword evidence="4 6" id="KW-1133">Transmembrane helix</keyword>
<reference evidence="7 8" key="1">
    <citation type="submission" date="2018-06" db="EMBL/GenBank/DDBJ databases">
        <authorList>
            <consortium name="Pathogen Informatics"/>
            <person name="Doyle S."/>
        </authorList>
    </citation>
    <scope>NUCLEOTIDE SEQUENCE [LARGE SCALE GENOMIC DNA]</scope>
    <source>
        <strain evidence="7 8">NCTC13163</strain>
    </source>
</reference>
<dbReference type="RefSeq" id="WP_029335385.1">
    <property type="nucleotide sequence ID" value="NZ_UGGP01000001.1"/>
</dbReference>
<dbReference type="EMBL" id="UGGP01000001">
    <property type="protein sequence ID" value="STO08454.1"/>
    <property type="molecule type" value="Genomic_DNA"/>
</dbReference>
<organism evidence="7 8">
    <name type="scientific">Exiguobacterium aurantiacum</name>
    <dbReference type="NCBI Taxonomy" id="33987"/>
    <lineage>
        <taxon>Bacteria</taxon>
        <taxon>Bacillati</taxon>
        <taxon>Bacillota</taxon>
        <taxon>Bacilli</taxon>
        <taxon>Bacillales</taxon>
        <taxon>Bacillales Family XII. Incertae Sedis</taxon>
        <taxon>Exiguobacterium</taxon>
    </lineage>
</organism>
<keyword evidence="7" id="KW-0966">Cell projection</keyword>
<feature type="transmembrane region" description="Helical" evidence="6">
    <location>
        <begin position="46"/>
        <end position="69"/>
    </location>
</feature>
<evidence type="ECO:0000313" key="7">
    <source>
        <dbReference type="EMBL" id="STO08454.1"/>
    </source>
</evidence>
<keyword evidence="7" id="KW-0282">Flagellum</keyword>
<dbReference type="STRING" id="1397694.GCA_000702585_02321"/>
<evidence type="ECO:0000256" key="2">
    <source>
        <dbReference type="ARBA" id="ARBA00022475"/>
    </source>
</evidence>